<dbReference type="PANTHER" id="PTHR10073">
    <property type="entry name" value="DNA MISMATCH REPAIR PROTEIN MLH, PMS, MUTL"/>
    <property type="match status" value="1"/>
</dbReference>
<dbReference type="GO" id="GO:0004519">
    <property type="term" value="F:endonuclease activity"/>
    <property type="evidence" value="ECO:0007669"/>
    <property type="project" value="UniProtKB-KW"/>
</dbReference>
<dbReference type="NCBIfam" id="TIGR00585">
    <property type="entry name" value="mutl"/>
    <property type="match status" value="1"/>
</dbReference>
<dbReference type="InterPro" id="IPR042121">
    <property type="entry name" value="MutL_C_regsub"/>
</dbReference>
<keyword evidence="8" id="KW-0378">Hydrolase</keyword>
<accession>A0A9D6V2U2</accession>
<dbReference type="InterPro" id="IPR036890">
    <property type="entry name" value="HATPase_C_sf"/>
</dbReference>
<dbReference type="GO" id="GO:0006298">
    <property type="term" value="P:mismatch repair"/>
    <property type="evidence" value="ECO:0007669"/>
    <property type="project" value="UniProtKB-UniRule"/>
</dbReference>
<dbReference type="SMART" id="SM01340">
    <property type="entry name" value="DNA_mis_repair"/>
    <property type="match status" value="1"/>
</dbReference>
<dbReference type="InterPro" id="IPR037198">
    <property type="entry name" value="MutL_C_sf"/>
</dbReference>
<proteinExistence type="inferred from homology"/>
<dbReference type="InterPro" id="IPR020568">
    <property type="entry name" value="Ribosomal_Su5_D2-typ_SF"/>
</dbReference>
<evidence type="ECO:0000256" key="3">
    <source>
        <dbReference type="ARBA" id="ARBA00022763"/>
    </source>
</evidence>
<dbReference type="InterPro" id="IPR014762">
    <property type="entry name" value="DNA_mismatch_repair_CS"/>
</dbReference>
<keyword evidence="3 5" id="KW-0227">DNA damage</keyword>
<dbReference type="SUPFAM" id="SSF118116">
    <property type="entry name" value="DNA mismatch repair protein MutL"/>
    <property type="match status" value="1"/>
</dbReference>
<dbReference type="AlphaFoldDB" id="A0A9D6V2U2"/>
<dbReference type="FunFam" id="3.30.565.10:FF:000003">
    <property type="entry name" value="DNA mismatch repair endonuclease MutL"/>
    <property type="match status" value="1"/>
</dbReference>
<dbReference type="SUPFAM" id="SSF55874">
    <property type="entry name" value="ATPase domain of HSP90 chaperone/DNA topoisomerase II/histidine kinase"/>
    <property type="match status" value="1"/>
</dbReference>
<comment type="function">
    <text evidence="5">This protein is involved in the repair of mismatches in DNA. It is required for dam-dependent methyl-directed DNA mismatch repair. May act as a 'molecular matchmaker', a protein that promotes the formation of a stable complex between two or more DNA-binding proteins in an ATP-dependent manner without itself being part of a final effector complex.</text>
</comment>
<dbReference type="Gene3D" id="3.30.1540.20">
    <property type="entry name" value="MutL, C-terminal domain, dimerisation subdomain"/>
    <property type="match status" value="1"/>
</dbReference>
<dbReference type="InterPro" id="IPR038973">
    <property type="entry name" value="MutL/Mlh/Pms-like"/>
</dbReference>
<dbReference type="Gene3D" id="3.30.565.10">
    <property type="entry name" value="Histidine kinase-like ATPase, C-terminal domain"/>
    <property type="match status" value="1"/>
</dbReference>
<dbReference type="Gene3D" id="3.30.1370.100">
    <property type="entry name" value="MutL, C-terminal domain, regulatory subdomain"/>
    <property type="match status" value="1"/>
</dbReference>
<dbReference type="Pfam" id="PF13589">
    <property type="entry name" value="HATPase_c_3"/>
    <property type="match status" value="1"/>
</dbReference>
<dbReference type="CDD" id="cd00782">
    <property type="entry name" value="MutL_Trans"/>
    <property type="match status" value="1"/>
</dbReference>
<dbReference type="GO" id="GO:0030983">
    <property type="term" value="F:mismatched DNA binding"/>
    <property type="evidence" value="ECO:0007669"/>
    <property type="project" value="InterPro"/>
</dbReference>
<dbReference type="InterPro" id="IPR014721">
    <property type="entry name" value="Ribsml_uS5_D2-typ_fold_subgr"/>
</dbReference>
<name>A0A9D6V2U2_9BACT</name>
<dbReference type="SMART" id="SM00853">
    <property type="entry name" value="MutL_C"/>
    <property type="match status" value="1"/>
</dbReference>
<dbReference type="Pfam" id="PF08676">
    <property type="entry name" value="MutL_C"/>
    <property type="match status" value="1"/>
</dbReference>
<dbReference type="Pfam" id="PF01119">
    <property type="entry name" value="DNA_mis_repair"/>
    <property type="match status" value="1"/>
</dbReference>
<protein>
    <recommendedName>
        <fullName evidence="2 5">DNA mismatch repair protein MutL</fullName>
    </recommendedName>
</protein>
<dbReference type="CDD" id="cd16926">
    <property type="entry name" value="HATPase_MutL-MLH-PMS-like"/>
    <property type="match status" value="1"/>
</dbReference>
<dbReference type="InterPro" id="IPR002099">
    <property type="entry name" value="MutL/Mlh/PMS"/>
</dbReference>
<dbReference type="PANTHER" id="PTHR10073:SF12">
    <property type="entry name" value="DNA MISMATCH REPAIR PROTEIN MLH1"/>
    <property type="match status" value="1"/>
</dbReference>
<dbReference type="InterPro" id="IPR042120">
    <property type="entry name" value="MutL_C_dimsub"/>
</dbReference>
<keyword evidence="8" id="KW-0540">Nuclease</keyword>
<comment type="caution">
    <text evidence="8">The sequence shown here is derived from an EMBL/GenBank/DDBJ whole genome shotgun (WGS) entry which is preliminary data.</text>
</comment>
<dbReference type="Gene3D" id="3.30.230.10">
    <property type="match status" value="1"/>
</dbReference>
<dbReference type="GO" id="GO:0005524">
    <property type="term" value="F:ATP binding"/>
    <property type="evidence" value="ECO:0007669"/>
    <property type="project" value="InterPro"/>
</dbReference>
<reference evidence="8" key="1">
    <citation type="submission" date="2020-07" db="EMBL/GenBank/DDBJ databases">
        <title>Huge and variable diversity of episymbiotic CPR bacteria and DPANN archaea in groundwater ecosystems.</title>
        <authorList>
            <person name="He C.Y."/>
            <person name="Keren R."/>
            <person name="Whittaker M."/>
            <person name="Farag I.F."/>
            <person name="Doudna J."/>
            <person name="Cate J.H.D."/>
            <person name="Banfield J.F."/>
        </authorList>
    </citation>
    <scope>NUCLEOTIDE SEQUENCE</scope>
    <source>
        <strain evidence="8">NC_groundwater_1664_Pr3_B-0.1um_52_9</strain>
    </source>
</reference>
<dbReference type="EMBL" id="JACRDE010000250">
    <property type="protein sequence ID" value="MBI5249655.1"/>
    <property type="molecule type" value="Genomic_DNA"/>
</dbReference>
<evidence type="ECO:0000256" key="1">
    <source>
        <dbReference type="ARBA" id="ARBA00006082"/>
    </source>
</evidence>
<evidence type="ECO:0000256" key="2">
    <source>
        <dbReference type="ARBA" id="ARBA00021975"/>
    </source>
</evidence>
<dbReference type="GO" id="GO:0032300">
    <property type="term" value="C:mismatch repair complex"/>
    <property type="evidence" value="ECO:0007669"/>
    <property type="project" value="InterPro"/>
</dbReference>
<dbReference type="GO" id="GO:0016887">
    <property type="term" value="F:ATP hydrolysis activity"/>
    <property type="evidence" value="ECO:0007669"/>
    <property type="project" value="InterPro"/>
</dbReference>
<evidence type="ECO:0000313" key="9">
    <source>
        <dbReference type="Proteomes" id="UP000807825"/>
    </source>
</evidence>
<feature type="domain" description="MutL C-terminal dimerisation" evidence="6">
    <location>
        <begin position="400"/>
        <end position="544"/>
    </location>
</feature>
<dbReference type="SUPFAM" id="SSF54211">
    <property type="entry name" value="Ribosomal protein S5 domain 2-like"/>
    <property type="match status" value="1"/>
</dbReference>
<evidence type="ECO:0000259" key="6">
    <source>
        <dbReference type="SMART" id="SM00853"/>
    </source>
</evidence>
<feature type="domain" description="DNA mismatch repair protein S5" evidence="7">
    <location>
        <begin position="210"/>
        <end position="328"/>
    </location>
</feature>
<organism evidence="8 9">
    <name type="scientific">Desulfomonile tiedjei</name>
    <dbReference type="NCBI Taxonomy" id="2358"/>
    <lineage>
        <taxon>Bacteria</taxon>
        <taxon>Pseudomonadati</taxon>
        <taxon>Thermodesulfobacteriota</taxon>
        <taxon>Desulfomonilia</taxon>
        <taxon>Desulfomonilales</taxon>
        <taxon>Desulfomonilaceae</taxon>
        <taxon>Desulfomonile</taxon>
    </lineage>
</organism>
<comment type="similarity">
    <text evidence="1 5">Belongs to the DNA mismatch repair MutL/HexB family.</text>
</comment>
<gene>
    <name evidence="5 8" type="primary">mutL</name>
    <name evidence="8" type="ORF">HY912_09185</name>
</gene>
<keyword evidence="4 5" id="KW-0234">DNA repair</keyword>
<sequence length="587" mass="65693">MSNRIRVLDEGVINRIAAGEVVDRPVSVVKELVENSIDAEATSIRIDIERGGKKLIRVRDNGFGMSHDDAFLALERHATSKLRSEKDLISVATMGFRGEALASIASVSKLRLVTSDASDEPGAEILVEGGILRKSERVGAGKGTLVEVINLFYNVPVRLKFLKENRWESDLIDELITKLALAFPKIGFTYSQDGKIKLDAPPVRLTFERVHALHSKDVRDNLVAIDYSIKDVRVHGYVAKPPYVKSNMRSVFTFVNGRSIRDRLVNSAVMRAFSNLMERGRYPLAMLFLEMPPEQVDVNVHPQKAEVRFRKPKLVSDAILNGIHESLMGAPFNPPPGQREPLFPMPSYNSLSRHMREEAPIIEEMPSRAVTVPPPCQESRMDEPEAFEYKKSGSYSSMGVLGHLPNSFVVLYTDDELVVLDHHAAHERILFDRLIAADSRGETSESQGLLIPTVLEYSAVESRALAAHLTLLRKMGFAIDEFGEKTFIVKGVPGWYKRSDLEEFFSSLIAVMLDTGLRGDPSRLKDELLKDIACKAAVKEPTEMRPQEIRALLEDLERSNAAEVCPHGRPLTVRFSLSEIRKKMGRK</sequence>
<dbReference type="Proteomes" id="UP000807825">
    <property type="component" value="Unassembled WGS sequence"/>
</dbReference>
<dbReference type="InterPro" id="IPR014790">
    <property type="entry name" value="MutL_C"/>
</dbReference>
<keyword evidence="8" id="KW-0255">Endonuclease</keyword>
<dbReference type="PROSITE" id="PS00058">
    <property type="entry name" value="DNA_MISMATCH_REPAIR_1"/>
    <property type="match status" value="1"/>
</dbReference>
<dbReference type="HAMAP" id="MF_00149">
    <property type="entry name" value="DNA_mis_repair"/>
    <property type="match status" value="1"/>
</dbReference>
<evidence type="ECO:0000256" key="4">
    <source>
        <dbReference type="ARBA" id="ARBA00023204"/>
    </source>
</evidence>
<dbReference type="InterPro" id="IPR013507">
    <property type="entry name" value="DNA_mismatch_S5_2-like"/>
</dbReference>
<evidence type="ECO:0000256" key="5">
    <source>
        <dbReference type="HAMAP-Rule" id="MF_00149"/>
    </source>
</evidence>
<evidence type="ECO:0000259" key="7">
    <source>
        <dbReference type="SMART" id="SM01340"/>
    </source>
</evidence>
<dbReference type="GO" id="GO:0140664">
    <property type="term" value="F:ATP-dependent DNA damage sensor activity"/>
    <property type="evidence" value="ECO:0007669"/>
    <property type="project" value="InterPro"/>
</dbReference>
<evidence type="ECO:0000313" key="8">
    <source>
        <dbReference type="EMBL" id="MBI5249655.1"/>
    </source>
</evidence>
<dbReference type="InterPro" id="IPR020667">
    <property type="entry name" value="DNA_mismatch_repair_MutL"/>
</dbReference>